<keyword evidence="3" id="KW-0547">Nucleotide-binding</keyword>
<proteinExistence type="inferred from homology"/>
<dbReference type="PANTHER" id="PTHR43335:SF4">
    <property type="entry name" value="ABC TRANSPORTER, ATP-BINDING PROTEIN"/>
    <property type="match status" value="1"/>
</dbReference>
<dbReference type="SUPFAM" id="SSF52540">
    <property type="entry name" value="P-loop containing nucleoside triphosphate hydrolases"/>
    <property type="match status" value="1"/>
</dbReference>
<evidence type="ECO:0000259" key="5">
    <source>
        <dbReference type="PROSITE" id="PS50893"/>
    </source>
</evidence>
<accession>A0A9D2MYT2</accession>
<dbReference type="GO" id="GO:0016887">
    <property type="term" value="F:ATP hydrolysis activity"/>
    <property type="evidence" value="ECO:0007669"/>
    <property type="project" value="InterPro"/>
</dbReference>
<dbReference type="Gene3D" id="3.40.50.300">
    <property type="entry name" value="P-loop containing nucleotide triphosphate hydrolases"/>
    <property type="match status" value="1"/>
</dbReference>
<comment type="similarity">
    <text evidence="1">Belongs to the ABC transporter superfamily.</text>
</comment>
<organism evidence="6 7">
    <name type="scientific">Candidatus Acutalibacter pullicola</name>
    <dbReference type="NCBI Taxonomy" id="2838417"/>
    <lineage>
        <taxon>Bacteria</taxon>
        <taxon>Bacillati</taxon>
        <taxon>Bacillota</taxon>
        <taxon>Clostridia</taxon>
        <taxon>Eubacteriales</taxon>
        <taxon>Acutalibacteraceae</taxon>
        <taxon>Acutalibacter</taxon>
    </lineage>
</organism>
<reference evidence="6" key="1">
    <citation type="journal article" date="2021" name="PeerJ">
        <title>Extensive microbial diversity within the chicken gut microbiome revealed by metagenomics and culture.</title>
        <authorList>
            <person name="Gilroy R."/>
            <person name="Ravi A."/>
            <person name="Getino M."/>
            <person name="Pursley I."/>
            <person name="Horton D.L."/>
            <person name="Alikhan N.F."/>
            <person name="Baker D."/>
            <person name="Gharbi K."/>
            <person name="Hall N."/>
            <person name="Watson M."/>
            <person name="Adriaenssens E.M."/>
            <person name="Foster-Nyarko E."/>
            <person name="Jarju S."/>
            <person name="Secka A."/>
            <person name="Antonio M."/>
            <person name="Oren A."/>
            <person name="Chaudhuri R.R."/>
            <person name="La Ragione R."/>
            <person name="Hildebrand F."/>
            <person name="Pallen M.J."/>
        </authorList>
    </citation>
    <scope>NUCLEOTIDE SEQUENCE</scope>
    <source>
        <strain evidence="6">CHK185-1770</strain>
    </source>
</reference>
<gene>
    <name evidence="6" type="ORF">H9710_09335</name>
</gene>
<dbReference type="InterPro" id="IPR017871">
    <property type="entry name" value="ABC_transporter-like_CS"/>
</dbReference>
<protein>
    <submittedName>
        <fullName evidence="6">ATP-binding cassette domain-containing protein</fullName>
    </submittedName>
</protein>
<dbReference type="Proteomes" id="UP000826793">
    <property type="component" value="Unassembled WGS sequence"/>
</dbReference>
<feature type="domain" description="ABC transporter" evidence="5">
    <location>
        <begin position="3"/>
        <end position="210"/>
    </location>
</feature>
<dbReference type="PROSITE" id="PS00211">
    <property type="entry name" value="ABC_TRANSPORTER_1"/>
    <property type="match status" value="1"/>
</dbReference>
<evidence type="ECO:0000313" key="6">
    <source>
        <dbReference type="EMBL" id="HJB98765.1"/>
    </source>
</evidence>
<evidence type="ECO:0000256" key="1">
    <source>
        <dbReference type="ARBA" id="ARBA00005417"/>
    </source>
</evidence>
<dbReference type="EMBL" id="DWXG01000079">
    <property type="protein sequence ID" value="HJB98765.1"/>
    <property type="molecule type" value="Genomic_DNA"/>
</dbReference>
<dbReference type="GO" id="GO:0005524">
    <property type="term" value="F:ATP binding"/>
    <property type="evidence" value="ECO:0007669"/>
    <property type="project" value="UniProtKB-KW"/>
</dbReference>
<evidence type="ECO:0000256" key="4">
    <source>
        <dbReference type="ARBA" id="ARBA00022840"/>
    </source>
</evidence>
<dbReference type="InterPro" id="IPR003439">
    <property type="entry name" value="ABC_transporter-like_ATP-bd"/>
</dbReference>
<dbReference type="AlphaFoldDB" id="A0A9D2MYT2"/>
<evidence type="ECO:0000313" key="7">
    <source>
        <dbReference type="Proteomes" id="UP000826793"/>
    </source>
</evidence>
<keyword evidence="4 6" id="KW-0067">ATP-binding</keyword>
<dbReference type="InterPro" id="IPR027417">
    <property type="entry name" value="P-loop_NTPase"/>
</dbReference>
<name>A0A9D2MYT2_9FIRM</name>
<evidence type="ECO:0000256" key="2">
    <source>
        <dbReference type="ARBA" id="ARBA00022448"/>
    </source>
</evidence>
<comment type="caution">
    <text evidence="6">The sequence shown here is derived from an EMBL/GenBank/DDBJ whole genome shotgun (WGS) entry which is preliminary data.</text>
</comment>
<dbReference type="Pfam" id="PF00005">
    <property type="entry name" value="ABC_tran"/>
    <property type="match status" value="1"/>
</dbReference>
<reference evidence="6" key="2">
    <citation type="submission" date="2021-04" db="EMBL/GenBank/DDBJ databases">
        <authorList>
            <person name="Gilroy R."/>
        </authorList>
    </citation>
    <scope>NUCLEOTIDE SEQUENCE</scope>
    <source>
        <strain evidence="6">CHK185-1770</strain>
    </source>
</reference>
<sequence>MTIEVKSVTKVLRKITVLEDVNLILESGTIYGLRGVNGSGKTMLMRLIAGLIRPTRGEVFLDGKQLGKDLSFPPDMGMLIENPAFLDSYTAAQNLRLLAGIRKKVGEERIREILEQVGLGWADKRKYRQFSLGMKQRLGIAGAVLEHPQLLLIDEPTNALDTDGVEMVQELLLEEKKRGALIVLACHDFSILQSLSDVLYSVKEGRVTPL</sequence>
<dbReference type="SMART" id="SM00382">
    <property type="entry name" value="AAA"/>
    <property type="match status" value="1"/>
</dbReference>
<dbReference type="InterPro" id="IPR003593">
    <property type="entry name" value="AAA+_ATPase"/>
</dbReference>
<dbReference type="PROSITE" id="PS50893">
    <property type="entry name" value="ABC_TRANSPORTER_2"/>
    <property type="match status" value="1"/>
</dbReference>
<dbReference type="PANTHER" id="PTHR43335">
    <property type="entry name" value="ABC TRANSPORTER, ATP-BINDING PROTEIN"/>
    <property type="match status" value="1"/>
</dbReference>
<evidence type="ECO:0000256" key="3">
    <source>
        <dbReference type="ARBA" id="ARBA00022741"/>
    </source>
</evidence>
<keyword evidence="2" id="KW-0813">Transport</keyword>